<proteinExistence type="predicted"/>
<dbReference type="Proteomes" id="UP000026960">
    <property type="component" value="Chromosome 1"/>
</dbReference>
<reference evidence="1" key="2">
    <citation type="submission" date="2015-03" db="UniProtKB">
        <authorList>
            <consortium name="EnsemblPlants"/>
        </authorList>
    </citation>
    <scope>IDENTIFICATION</scope>
</reference>
<sequence length="277" mass="29863">MPSPRRAVNLRWSSSETEVEAAIAVEGGCGVDLAMVGRALGLDPATVRLNGYFVSRGRGHVSSAVTWRALLDFFAARGLPTGDAPAAPVAVHGKPAPPPPPPPVSDCTINVCPKRKFGLVSDCTTEICPKRKFGLVSDFTTEVCPKRKFGLASDCTTEVCPKRKFGLVSDCTTEVCPKQKFGLYAGKSLKKSKNSEDGVLSRTGADILSDEITLGLKRRLKLDDANPAKKMKQIECSTVNGAETQQPVKFSCSFINGHGKRSRDEEMITSFSCKRVR</sequence>
<dbReference type="EnsemblPlants" id="OBART01G41900.1">
    <property type="protein sequence ID" value="OBART01G41900.1"/>
    <property type="gene ID" value="OBART01G41900"/>
</dbReference>
<dbReference type="STRING" id="65489.A0A0D3EXW9"/>
<dbReference type="PANTHER" id="PTHR39104:SF1">
    <property type="entry name" value="AMINO ACID-LIGASE"/>
    <property type="match status" value="1"/>
</dbReference>
<name>A0A0D3EXW9_9ORYZ</name>
<protein>
    <submittedName>
        <fullName evidence="1">Uncharacterized protein</fullName>
    </submittedName>
</protein>
<accession>A0A0D3EXW9</accession>
<evidence type="ECO:0000313" key="1">
    <source>
        <dbReference type="EnsemblPlants" id="OBART01G41900.1"/>
    </source>
</evidence>
<organism evidence="1">
    <name type="scientific">Oryza barthii</name>
    <dbReference type="NCBI Taxonomy" id="65489"/>
    <lineage>
        <taxon>Eukaryota</taxon>
        <taxon>Viridiplantae</taxon>
        <taxon>Streptophyta</taxon>
        <taxon>Embryophyta</taxon>
        <taxon>Tracheophyta</taxon>
        <taxon>Spermatophyta</taxon>
        <taxon>Magnoliopsida</taxon>
        <taxon>Liliopsida</taxon>
        <taxon>Poales</taxon>
        <taxon>Poaceae</taxon>
        <taxon>BOP clade</taxon>
        <taxon>Oryzoideae</taxon>
        <taxon>Oryzeae</taxon>
        <taxon>Oryzinae</taxon>
        <taxon>Oryza</taxon>
    </lineage>
</organism>
<keyword evidence="2" id="KW-1185">Reference proteome</keyword>
<dbReference type="AlphaFoldDB" id="A0A0D3EXW9"/>
<dbReference type="eggNOG" id="ENOG502RZ9U">
    <property type="taxonomic scope" value="Eukaryota"/>
</dbReference>
<evidence type="ECO:0000313" key="2">
    <source>
        <dbReference type="Proteomes" id="UP000026960"/>
    </source>
</evidence>
<dbReference type="PaxDb" id="65489-OBART01G41900.1"/>
<dbReference type="HOGENOM" id="CLU_101169_0_0_1"/>
<dbReference type="Gramene" id="OBART01G41900.1">
    <property type="protein sequence ID" value="OBART01G41900.1"/>
    <property type="gene ID" value="OBART01G41900"/>
</dbReference>
<reference evidence="1" key="1">
    <citation type="journal article" date="2009" name="Rice">
        <title>De Novo Next Generation Sequencing of Plant Genomes.</title>
        <authorList>
            <person name="Rounsley S."/>
            <person name="Marri P.R."/>
            <person name="Yu Y."/>
            <person name="He R."/>
            <person name="Sisneros N."/>
            <person name="Goicoechea J.L."/>
            <person name="Lee S.J."/>
            <person name="Angelova A."/>
            <person name="Kudrna D."/>
            <person name="Luo M."/>
            <person name="Affourtit J."/>
            <person name="Desany B."/>
            <person name="Knight J."/>
            <person name="Niazi F."/>
            <person name="Egholm M."/>
            <person name="Wing R.A."/>
        </authorList>
    </citation>
    <scope>NUCLEOTIDE SEQUENCE [LARGE SCALE GENOMIC DNA]</scope>
    <source>
        <strain evidence="1">cv. IRGC 105608</strain>
    </source>
</reference>
<dbReference type="PANTHER" id="PTHR39104">
    <property type="entry name" value="AMINO ACID-LIGASE"/>
    <property type="match status" value="1"/>
</dbReference>